<feature type="compositionally biased region" description="Gly residues" evidence="1">
    <location>
        <begin position="328"/>
        <end position="337"/>
    </location>
</feature>
<accession>A0A5N6K370</accession>
<evidence type="ECO:0000313" key="5">
    <source>
        <dbReference type="Proteomes" id="UP000326757"/>
    </source>
</evidence>
<dbReference type="PANTHER" id="PTHR46411:SF2">
    <property type="entry name" value="AAA+ ATPASE DOMAIN-CONTAINING PROTEIN"/>
    <property type="match status" value="1"/>
</dbReference>
<evidence type="ECO:0000259" key="2">
    <source>
        <dbReference type="Pfam" id="PF00004"/>
    </source>
</evidence>
<evidence type="ECO:0000256" key="1">
    <source>
        <dbReference type="SAM" id="MobiDB-lite"/>
    </source>
</evidence>
<evidence type="ECO:0000259" key="3">
    <source>
        <dbReference type="Pfam" id="PF23232"/>
    </source>
</evidence>
<dbReference type="Pfam" id="PF00004">
    <property type="entry name" value="AAA"/>
    <property type="match status" value="1"/>
</dbReference>
<dbReference type="Pfam" id="PF23232">
    <property type="entry name" value="AAA_lid_13"/>
    <property type="match status" value="1"/>
</dbReference>
<sequence length="431" mass="49765">MRIVHTNFEVLQRQRRWQDPHRSRAYQEDAETVLEPAQRESLFQITCGDLGTTAHEVEKELKRNFALASRWGCVLLLDEADVFLAQRERKDFVRNGLVAVFLRVLEYYAGIMFLTKNRVGDFDEAFASRTYISLYYPELNREQTKKIFKLDLELIEGRFKAQNRKLEFDDSAILSFAKQHYDEYKHARWNGQQIRNASQTALALAEFDAQNKSLALDINNSVEVHLKQGHFAIVQKAYLAFSKYLGDVFGTEGDKRAEENQPRARAEELHRSSKSHRKENSQSKYHDTEFQLTNQHINDMYQGNGYPPAHAWGPSPYRQMGHAPTRYGPGGSFGGGQQEPYGHDQPTRLPPSNTPYNQPSIIHDSLEDNNNQIPFRGKDGSKQPPSLNHSRLCIISIIFKRRIERMLKYHLGVPNIASFKNIKDSSIFLIF</sequence>
<keyword evidence="5" id="KW-1185">Reference proteome</keyword>
<dbReference type="OrthoDB" id="10042665at2759"/>
<reference evidence="4 5" key="1">
    <citation type="submission" date="2019-06" db="EMBL/GenBank/DDBJ databases">
        <title>Genome Sequence of the Brown Rot Fungal Pathogen Monilinia laxa.</title>
        <authorList>
            <person name="De Miccolis Angelini R.M."/>
            <person name="Landi L."/>
            <person name="Abate D."/>
            <person name="Pollastro S."/>
            <person name="Romanazzi G."/>
            <person name="Faretra F."/>
        </authorList>
    </citation>
    <scope>NUCLEOTIDE SEQUENCE [LARGE SCALE GENOMIC DNA]</scope>
    <source>
        <strain evidence="4 5">Mlax316</strain>
    </source>
</reference>
<proteinExistence type="predicted"/>
<dbReference type="SUPFAM" id="SSF52540">
    <property type="entry name" value="P-loop containing nucleoside triphosphate hydrolases"/>
    <property type="match status" value="1"/>
</dbReference>
<name>A0A5N6K370_MONLA</name>
<protein>
    <submittedName>
        <fullName evidence="4">Uncharacterized protein</fullName>
    </submittedName>
</protein>
<gene>
    <name evidence="4" type="ORF">EYC80_002194</name>
</gene>
<dbReference type="InterPro" id="IPR027417">
    <property type="entry name" value="P-loop_NTPase"/>
</dbReference>
<feature type="compositionally biased region" description="Basic and acidic residues" evidence="1">
    <location>
        <begin position="278"/>
        <end position="289"/>
    </location>
</feature>
<feature type="compositionally biased region" description="Basic and acidic residues" evidence="1">
    <location>
        <begin position="254"/>
        <end position="271"/>
    </location>
</feature>
<dbReference type="InterPro" id="IPR056599">
    <property type="entry name" value="AAA_lid_fung"/>
</dbReference>
<organism evidence="4 5">
    <name type="scientific">Monilinia laxa</name>
    <name type="common">Brown rot fungus</name>
    <name type="synonym">Sclerotinia laxa</name>
    <dbReference type="NCBI Taxonomy" id="61186"/>
    <lineage>
        <taxon>Eukaryota</taxon>
        <taxon>Fungi</taxon>
        <taxon>Dikarya</taxon>
        <taxon>Ascomycota</taxon>
        <taxon>Pezizomycotina</taxon>
        <taxon>Leotiomycetes</taxon>
        <taxon>Helotiales</taxon>
        <taxon>Sclerotiniaceae</taxon>
        <taxon>Monilinia</taxon>
    </lineage>
</organism>
<dbReference type="EMBL" id="VIGI01000008">
    <property type="protein sequence ID" value="KAB8296777.1"/>
    <property type="molecule type" value="Genomic_DNA"/>
</dbReference>
<dbReference type="GO" id="GO:0016887">
    <property type="term" value="F:ATP hydrolysis activity"/>
    <property type="evidence" value="ECO:0007669"/>
    <property type="project" value="InterPro"/>
</dbReference>
<comment type="caution">
    <text evidence="4">The sequence shown here is derived from an EMBL/GenBank/DDBJ whole genome shotgun (WGS) entry which is preliminary data.</text>
</comment>
<feature type="region of interest" description="Disordered" evidence="1">
    <location>
        <begin position="254"/>
        <end position="365"/>
    </location>
</feature>
<dbReference type="AlphaFoldDB" id="A0A5N6K370"/>
<dbReference type="GO" id="GO:0005524">
    <property type="term" value="F:ATP binding"/>
    <property type="evidence" value="ECO:0007669"/>
    <property type="project" value="InterPro"/>
</dbReference>
<feature type="domain" description="ATPase AAA-type core" evidence="2">
    <location>
        <begin position="41"/>
        <end position="134"/>
    </location>
</feature>
<feature type="domain" description="AAA+ ATPase lid" evidence="3">
    <location>
        <begin position="140"/>
        <end position="248"/>
    </location>
</feature>
<evidence type="ECO:0000313" key="4">
    <source>
        <dbReference type="EMBL" id="KAB8296777.1"/>
    </source>
</evidence>
<dbReference type="InterPro" id="IPR003959">
    <property type="entry name" value="ATPase_AAA_core"/>
</dbReference>
<dbReference type="PANTHER" id="PTHR46411">
    <property type="entry name" value="FAMILY ATPASE, PUTATIVE-RELATED"/>
    <property type="match status" value="1"/>
</dbReference>
<dbReference type="Proteomes" id="UP000326757">
    <property type="component" value="Unassembled WGS sequence"/>
</dbReference>
<dbReference type="Gene3D" id="3.40.50.300">
    <property type="entry name" value="P-loop containing nucleotide triphosphate hydrolases"/>
    <property type="match status" value="1"/>
</dbReference>